<dbReference type="GO" id="GO:0044027">
    <property type="term" value="P:negative regulation of gene expression via chromosomal CpG island methylation"/>
    <property type="evidence" value="ECO:0007669"/>
    <property type="project" value="TreeGrafter"/>
</dbReference>
<comment type="similarity">
    <text evidence="7 8">Belongs to the class I-like SAM-binding methyltransferase superfamily. C5-methyltransferase family.</text>
</comment>
<accession>A0A225MAZ7</accession>
<evidence type="ECO:0000256" key="4">
    <source>
        <dbReference type="ARBA" id="ARBA00022691"/>
    </source>
</evidence>
<dbReference type="InterPro" id="IPR001525">
    <property type="entry name" value="C5_MeTfrase"/>
</dbReference>
<dbReference type="GO" id="GO:0032259">
    <property type="term" value="P:methylation"/>
    <property type="evidence" value="ECO:0007669"/>
    <property type="project" value="UniProtKB-KW"/>
</dbReference>
<dbReference type="NCBIfam" id="TIGR00675">
    <property type="entry name" value="dcm"/>
    <property type="match status" value="1"/>
</dbReference>
<evidence type="ECO:0000313" key="10">
    <source>
        <dbReference type="EMBL" id="OWT58447.1"/>
    </source>
</evidence>
<gene>
    <name evidence="10" type="ORF">CEY11_14625</name>
</gene>
<dbReference type="PANTHER" id="PTHR10629:SF52">
    <property type="entry name" value="DNA (CYTOSINE-5)-METHYLTRANSFERASE 1"/>
    <property type="match status" value="1"/>
</dbReference>
<dbReference type="PROSITE" id="PS00095">
    <property type="entry name" value="C5_MTASE_2"/>
    <property type="match status" value="1"/>
</dbReference>
<dbReference type="Gene3D" id="3.90.120.10">
    <property type="entry name" value="DNA Methylase, subunit A, domain 2"/>
    <property type="match status" value="1"/>
</dbReference>
<comment type="caution">
    <text evidence="10">The sequence shown here is derived from an EMBL/GenBank/DDBJ whole genome shotgun (WGS) entry which is preliminary data.</text>
</comment>
<dbReference type="SUPFAM" id="SSF53335">
    <property type="entry name" value="S-adenosyl-L-methionine-dependent methyltransferases"/>
    <property type="match status" value="1"/>
</dbReference>
<keyword evidence="5" id="KW-0680">Restriction system</keyword>
<evidence type="ECO:0000256" key="8">
    <source>
        <dbReference type="RuleBase" id="RU000416"/>
    </source>
</evidence>
<dbReference type="InterPro" id="IPR029063">
    <property type="entry name" value="SAM-dependent_MTases_sf"/>
</dbReference>
<keyword evidence="11" id="KW-1185">Reference proteome</keyword>
<reference evidence="11" key="1">
    <citation type="submission" date="2017-06" db="EMBL/GenBank/DDBJ databases">
        <title>Herbaspirillum phytohormonus sp. nov., isolated from the root nodule of Robinia pseudoacacia in lead-zinc mine.</title>
        <authorList>
            <person name="Fan M."/>
            <person name="Lin Y."/>
        </authorList>
    </citation>
    <scope>NUCLEOTIDE SEQUENCE [LARGE SCALE GENOMIC DNA]</scope>
    <source>
        <strain evidence="11">SC-089</strain>
    </source>
</reference>
<dbReference type="PROSITE" id="PS51679">
    <property type="entry name" value="SAM_MT_C5"/>
    <property type="match status" value="1"/>
</dbReference>
<proteinExistence type="inferred from homology"/>
<dbReference type="EC" id="2.1.1.37" evidence="1"/>
<comment type="catalytic activity">
    <reaction evidence="6">
        <text>a 2'-deoxycytidine in DNA + S-adenosyl-L-methionine = a 5-methyl-2'-deoxycytidine in DNA + S-adenosyl-L-homocysteine + H(+)</text>
        <dbReference type="Rhea" id="RHEA:13681"/>
        <dbReference type="Rhea" id="RHEA-COMP:11369"/>
        <dbReference type="Rhea" id="RHEA-COMP:11370"/>
        <dbReference type="ChEBI" id="CHEBI:15378"/>
        <dbReference type="ChEBI" id="CHEBI:57856"/>
        <dbReference type="ChEBI" id="CHEBI:59789"/>
        <dbReference type="ChEBI" id="CHEBI:85452"/>
        <dbReference type="ChEBI" id="CHEBI:85454"/>
        <dbReference type="EC" id="2.1.1.37"/>
    </reaction>
</comment>
<name>A0A225MAZ7_9BURK</name>
<evidence type="ECO:0000256" key="3">
    <source>
        <dbReference type="ARBA" id="ARBA00022679"/>
    </source>
</evidence>
<dbReference type="GO" id="GO:0003677">
    <property type="term" value="F:DNA binding"/>
    <property type="evidence" value="ECO:0007669"/>
    <property type="project" value="TreeGrafter"/>
</dbReference>
<dbReference type="AlphaFoldDB" id="A0A225MAZ7"/>
<keyword evidence="4 7" id="KW-0949">S-adenosyl-L-methionine</keyword>
<dbReference type="PANTHER" id="PTHR10629">
    <property type="entry name" value="CYTOSINE-SPECIFIC METHYLTRANSFERASE"/>
    <property type="match status" value="1"/>
</dbReference>
<protein>
    <recommendedName>
        <fullName evidence="1">DNA (cytosine-5-)-methyltransferase</fullName>
        <ecNumber evidence="1">2.1.1.37</ecNumber>
    </recommendedName>
</protein>
<evidence type="ECO:0000256" key="1">
    <source>
        <dbReference type="ARBA" id="ARBA00011975"/>
    </source>
</evidence>
<dbReference type="GO" id="GO:0009307">
    <property type="term" value="P:DNA restriction-modification system"/>
    <property type="evidence" value="ECO:0007669"/>
    <property type="project" value="UniProtKB-KW"/>
</dbReference>
<evidence type="ECO:0000313" key="11">
    <source>
        <dbReference type="Proteomes" id="UP000214603"/>
    </source>
</evidence>
<evidence type="ECO:0000256" key="9">
    <source>
        <dbReference type="SAM" id="MobiDB-lite"/>
    </source>
</evidence>
<dbReference type="InterPro" id="IPR031303">
    <property type="entry name" value="C5_meth_CS"/>
</dbReference>
<dbReference type="Pfam" id="PF00145">
    <property type="entry name" value="DNA_methylase"/>
    <property type="match status" value="1"/>
</dbReference>
<dbReference type="OrthoDB" id="9813719at2"/>
<dbReference type="RefSeq" id="WP_088604358.1">
    <property type="nucleotide sequence ID" value="NZ_NJIH01000008.1"/>
</dbReference>
<evidence type="ECO:0000256" key="6">
    <source>
        <dbReference type="ARBA" id="ARBA00047422"/>
    </source>
</evidence>
<dbReference type="Gene3D" id="3.40.50.150">
    <property type="entry name" value="Vaccinia Virus protein VP39"/>
    <property type="match status" value="1"/>
</dbReference>
<dbReference type="InterPro" id="IPR050390">
    <property type="entry name" value="C5-Methyltransferase"/>
</dbReference>
<feature type="region of interest" description="Disordered" evidence="9">
    <location>
        <begin position="462"/>
        <end position="489"/>
    </location>
</feature>
<evidence type="ECO:0000256" key="2">
    <source>
        <dbReference type="ARBA" id="ARBA00022603"/>
    </source>
</evidence>
<feature type="active site" evidence="7">
    <location>
        <position position="153"/>
    </location>
</feature>
<feature type="compositionally biased region" description="Basic residues" evidence="9">
    <location>
        <begin position="471"/>
        <end position="480"/>
    </location>
</feature>
<dbReference type="PRINTS" id="PR00105">
    <property type="entry name" value="C5METTRFRASE"/>
</dbReference>
<sequence>MGHIPEVLTTKEAAEKIGVSEQRVRALLRCGALEGRQAGKQWLTTEAAVQIYLRDGAANPPEDRRRAPGKIPKLKALSFFSGAMGLDLGLEKAGMHFLLACEIDKTCRRTITANRPDIGMIGDIWKYDARQIREYAGLRPDDEIDVMVGGPPCQAFSTAGARRGFHDERGNAILRYVNLILEMRPRFAVIENVRGLLSAPMVHTPHAERGPDWVPDPEERPGGALMHILGLLRAGGYGVSFNLYNAANFGVPQSRERVIMLCSRDGQKLPHLVPTHSQNESFDLPKWRTLRDALEGLDPAAGDHEEFPEARLRFYRLLGPGQYWKHLPKKLHRAALGGSLDAGGGKTGFLRRLDWNKPSCTLVTSPTMPATDICHPEENRPLSVQEYARIQQFPDDWVFCGSIADRYKQIGNAVPVGLGEAVGRAILAHIAGKGKRPPAEYPFSRYKGTDEISWEARTRAVMGLDPDPGTSKRKSKRKARQAATAKAKTRQISLGFAADMEAA</sequence>
<dbReference type="Proteomes" id="UP000214603">
    <property type="component" value="Unassembled WGS sequence"/>
</dbReference>
<evidence type="ECO:0000256" key="7">
    <source>
        <dbReference type="PROSITE-ProRule" id="PRU01016"/>
    </source>
</evidence>
<dbReference type="EMBL" id="NJIH01000008">
    <property type="protein sequence ID" value="OWT58447.1"/>
    <property type="molecule type" value="Genomic_DNA"/>
</dbReference>
<dbReference type="GO" id="GO:0003886">
    <property type="term" value="F:DNA (cytosine-5-)-methyltransferase activity"/>
    <property type="evidence" value="ECO:0007669"/>
    <property type="project" value="UniProtKB-EC"/>
</dbReference>
<keyword evidence="2 7" id="KW-0489">Methyltransferase</keyword>
<evidence type="ECO:0000256" key="5">
    <source>
        <dbReference type="ARBA" id="ARBA00022747"/>
    </source>
</evidence>
<keyword evidence="3 7" id="KW-0808">Transferase</keyword>
<organism evidence="10 11">
    <name type="scientific">Candidimonas nitroreducens</name>
    <dbReference type="NCBI Taxonomy" id="683354"/>
    <lineage>
        <taxon>Bacteria</taxon>
        <taxon>Pseudomonadati</taxon>
        <taxon>Pseudomonadota</taxon>
        <taxon>Betaproteobacteria</taxon>
        <taxon>Burkholderiales</taxon>
        <taxon>Alcaligenaceae</taxon>
        <taxon>Candidimonas</taxon>
    </lineage>
</organism>